<reference evidence="6 7" key="1">
    <citation type="journal article" date="2010" name="Cell">
        <title>The genome of Naegleria gruberi illuminates early eukaryotic versatility.</title>
        <authorList>
            <person name="Fritz-Laylin L.K."/>
            <person name="Prochnik S.E."/>
            <person name="Ginger M.L."/>
            <person name="Dacks J.B."/>
            <person name="Carpenter M.L."/>
            <person name="Field M.C."/>
            <person name="Kuo A."/>
            <person name="Paredez A."/>
            <person name="Chapman J."/>
            <person name="Pham J."/>
            <person name="Shu S."/>
            <person name="Neupane R."/>
            <person name="Cipriano M."/>
            <person name="Mancuso J."/>
            <person name="Tu H."/>
            <person name="Salamov A."/>
            <person name="Lindquist E."/>
            <person name="Shapiro H."/>
            <person name="Lucas S."/>
            <person name="Grigoriev I.V."/>
            <person name="Cande W.Z."/>
            <person name="Fulton C."/>
            <person name="Rokhsar D.S."/>
            <person name="Dawson S.C."/>
        </authorList>
    </citation>
    <scope>NUCLEOTIDE SEQUENCE [LARGE SCALE GENOMIC DNA]</scope>
    <source>
        <strain evidence="6 7">NEG-M</strain>
    </source>
</reference>
<dbReference type="Gene3D" id="3.30.760.10">
    <property type="entry name" value="RNA Cap, Translation Initiation Factor Eif4e"/>
    <property type="match status" value="1"/>
</dbReference>
<dbReference type="InterPro" id="IPR008271">
    <property type="entry name" value="Ser/Thr_kinase_AS"/>
</dbReference>
<dbReference type="eggNOG" id="KOG0192">
    <property type="taxonomic scope" value="Eukaryota"/>
</dbReference>
<dbReference type="GeneID" id="8849946"/>
<dbReference type="STRING" id="5762.D2V2M3"/>
<proteinExistence type="predicted"/>
<dbReference type="KEGG" id="ngr:NAEGRDRAFT_78307"/>
<dbReference type="InterPro" id="IPR001040">
    <property type="entry name" value="TIF_eIF_4E"/>
</dbReference>
<dbReference type="PANTHER" id="PTHR44329">
    <property type="entry name" value="SERINE/THREONINE-PROTEIN KINASE TNNI3K-RELATED"/>
    <property type="match status" value="1"/>
</dbReference>
<dbReference type="EMBL" id="GG738849">
    <property type="protein sequence ID" value="EFC49083.1"/>
    <property type="molecule type" value="Genomic_DNA"/>
</dbReference>
<keyword evidence="4" id="KW-1133">Transmembrane helix</keyword>
<feature type="domain" description="Protein kinase" evidence="5">
    <location>
        <begin position="1052"/>
        <end position="1358"/>
    </location>
</feature>
<evidence type="ECO:0000259" key="5">
    <source>
        <dbReference type="PROSITE" id="PS50011"/>
    </source>
</evidence>
<gene>
    <name evidence="6" type="ORF">NAEGRDRAFT_78307</name>
</gene>
<dbReference type="SUPFAM" id="SSF55418">
    <property type="entry name" value="eIF4e-like"/>
    <property type="match status" value="1"/>
</dbReference>
<dbReference type="GO" id="GO:0003723">
    <property type="term" value="F:RNA binding"/>
    <property type="evidence" value="ECO:0007669"/>
    <property type="project" value="InterPro"/>
</dbReference>
<dbReference type="Pfam" id="PF07714">
    <property type="entry name" value="PK_Tyr_Ser-Thr"/>
    <property type="match status" value="1"/>
</dbReference>
<evidence type="ECO:0000313" key="7">
    <source>
        <dbReference type="Proteomes" id="UP000006671"/>
    </source>
</evidence>
<accession>D2V2M3</accession>
<dbReference type="CDD" id="cd13999">
    <property type="entry name" value="STKc_MAP3K-like"/>
    <property type="match status" value="1"/>
</dbReference>
<keyword evidence="4" id="KW-0812">Transmembrane</keyword>
<dbReference type="GO" id="GO:0004674">
    <property type="term" value="F:protein serine/threonine kinase activity"/>
    <property type="evidence" value="ECO:0007669"/>
    <property type="project" value="UniProtKB-KW"/>
</dbReference>
<evidence type="ECO:0000313" key="6">
    <source>
        <dbReference type="EMBL" id="EFC49083.1"/>
    </source>
</evidence>
<dbReference type="InterPro" id="IPR023398">
    <property type="entry name" value="TIF_eIF4e-like"/>
</dbReference>
<dbReference type="OrthoDB" id="4062651at2759"/>
<feature type="compositionally biased region" description="Polar residues" evidence="3">
    <location>
        <begin position="20"/>
        <end position="34"/>
    </location>
</feature>
<keyword evidence="1" id="KW-0547">Nucleotide-binding</keyword>
<feature type="compositionally biased region" description="Polar residues" evidence="3">
    <location>
        <begin position="316"/>
        <end position="333"/>
    </location>
</feature>
<dbReference type="Proteomes" id="UP000006671">
    <property type="component" value="Unassembled WGS sequence"/>
</dbReference>
<evidence type="ECO:0000256" key="1">
    <source>
        <dbReference type="ARBA" id="ARBA00022741"/>
    </source>
</evidence>
<dbReference type="InParanoid" id="D2V2M3"/>
<dbReference type="InterPro" id="IPR001245">
    <property type="entry name" value="Ser-Thr/Tyr_kinase_cat_dom"/>
</dbReference>
<evidence type="ECO:0000256" key="4">
    <source>
        <dbReference type="SAM" id="Phobius"/>
    </source>
</evidence>
<keyword evidence="6" id="KW-0723">Serine/threonine-protein kinase</keyword>
<dbReference type="RefSeq" id="XP_002681827.1">
    <property type="nucleotide sequence ID" value="XM_002681781.1"/>
</dbReference>
<feature type="compositionally biased region" description="Low complexity" evidence="3">
    <location>
        <begin position="62"/>
        <end position="75"/>
    </location>
</feature>
<feature type="compositionally biased region" description="Polar residues" evidence="3">
    <location>
        <begin position="359"/>
        <end position="375"/>
    </location>
</feature>
<keyword evidence="6" id="KW-0808">Transferase</keyword>
<dbReference type="SMART" id="SM00220">
    <property type="entry name" value="S_TKc"/>
    <property type="match status" value="1"/>
</dbReference>
<feature type="compositionally biased region" description="Basic and acidic residues" evidence="3">
    <location>
        <begin position="394"/>
        <end position="407"/>
    </location>
</feature>
<dbReference type="PROSITE" id="PS00108">
    <property type="entry name" value="PROTEIN_KINASE_ST"/>
    <property type="match status" value="1"/>
</dbReference>
<keyword evidence="4" id="KW-0472">Membrane</keyword>
<dbReference type="VEuPathDB" id="AmoebaDB:NAEGRDRAFT_78307"/>
<dbReference type="Gene3D" id="1.10.510.10">
    <property type="entry name" value="Transferase(Phosphotransferase) domain 1"/>
    <property type="match status" value="1"/>
</dbReference>
<dbReference type="Pfam" id="PF01652">
    <property type="entry name" value="IF4E"/>
    <property type="match status" value="1"/>
</dbReference>
<feature type="region of interest" description="Disordered" evidence="3">
    <location>
        <begin position="314"/>
        <end position="333"/>
    </location>
</feature>
<dbReference type="PANTHER" id="PTHR44329:SF298">
    <property type="entry name" value="MIXED LINEAGE KINASE DOMAIN-LIKE PROTEIN"/>
    <property type="match status" value="1"/>
</dbReference>
<feature type="compositionally biased region" description="Polar residues" evidence="3">
    <location>
        <begin position="382"/>
        <end position="393"/>
    </location>
</feature>
<dbReference type="GO" id="GO:0005524">
    <property type="term" value="F:ATP binding"/>
    <property type="evidence" value="ECO:0007669"/>
    <property type="project" value="UniProtKB-KW"/>
</dbReference>
<keyword evidence="2" id="KW-0067">ATP-binding</keyword>
<dbReference type="PROSITE" id="PS50011">
    <property type="entry name" value="PROTEIN_KINASE_DOM"/>
    <property type="match status" value="1"/>
</dbReference>
<dbReference type="GO" id="GO:0003743">
    <property type="term" value="F:translation initiation factor activity"/>
    <property type="evidence" value="ECO:0007669"/>
    <property type="project" value="InterPro"/>
</dbReference>
<organism evidence="7">
    <name type="scientific">Naegleria gruberi</name>
    <name type="common">Amoeba</name>
    <dbReference type="NCBI Taxonomy" id="5762"/>
    <lineage>
        <taxon>Eukaryota</taxon>
        <taxon>Discoba</taxon>
        <taxon>Heterolobosea</taxon>
        <taxon>Tetramitia</taxon>
        <taxon>Eutetramitia</taxon>
        <taxon>Vahlkampfiidae</taxon>
        <taxon>Naegleria</taxon>
    </lineage>
</organism>
<keyword evidence="7" id="KW-1185">Reference proteome</keyword>
<feature type="compositionally biased region" description="Acidic residues" evidence="3">
    <location>
        <begin position="76"/>
        <end position="93"/>
    </location>
</feature>
<evidence type="ECO:0000256" key="3">
    <source>
        <dbReference type="SAM" id="MobiDB-lite"/>
    </source>
</evidence>
<feature type="region of interest" description="Disordered" evidence="3">
    <location>
        <begin position="359"/>
        <end position="421"/>
    </location>
</feature>
<dbReference type="SUPFAM" id="SSF56112">
    <property type="entry name" value="Protein kinase-like (PK-like)"/>
    <property type="match status" value="1"/>
</dbReference>
<sequence>MTTPSKKQLKERVEVGLSSPKLNGSTISTPTSPKSWFEMLEHDEEDDSQLYSDEHFQRITTPDVLQPSSSPSLLYSDDEAQDTDEEDLVDDNLGDQSPLSSTHLLRNKWTIYYDQGFKQGASPEDYEQSIKQVGAFDTIEEFWRYWNNINLSYNKMPSYLNIRLFKSHIKPLYEDPRNIEGGRWVIQTHHKETRKETWNEIVLAIIGEKHFTDKYESVEIDKTTTIEYQANRGVKKYNEKENIKKSVLKALKTQVRFTSFSPPSSPSLNSPSFSPSLPKLLSPLSNPAHMVTASDLLPPLSLEQVESEIIKDEQAKSMSTSTAANNPENKQKSLYSAGHSIGRVSGGFVIGRGFHLNSSRNRLQSQTPYNQIDSPTSEDEILTSQEKPSSCNSKQEDSKNSKFDRTNPKSTVENRSSKNEDNLKAKLKVELTNLLNSDHQQAAYDNEYKLSAMGSFRYYLRNDQPILFQVNKLNSNEIVFLTFMSRMNHLKIGCESILDAAKTSNLASTLVVGTFDISTGRITWHAKTNITNELLGDPSFIQKDNVIFFSFPRETIEYKQLVFMSIKIGNDTFISSSLDYRLSRKQTYKNIITLYENYLIIHRERSTYETRMNLTTNPVYSQVKYAPIVTVFQYEYNEPSFTVNHLFDLNLECVYEACPYFDYLRVIDNYLMFSAFGSRANLKINGISYDEIQSGIMAAFYVFKLDYASSSLSRIGIISVNFSSIINLNSTRFYDTLSESPPRMGINRARVYNGKLYGYGFYSGTIGNVSLDPGPGSMIFSFDLKEKRLLNINVTRHTYQIGNAAEFSDDGHLYYLDRPKAMIYMIDIDRMEEKNSHLRSTLLSNRVFIELMPYSSNRLIMLISYKFSSNTTFLDGKELRMTDTFSPGRSLYRDVYFIAFFEFTTSIQESFSQQCSTPICGENILSATVPFLCGGEGTCLFDSSKKVSTVCSCPTDIDHLWTNMGEYCNVDNTHLFIAIIVISASILSLLIGFGVTIGIAKGVLKLRRNLELLKTKEKNEIELQKRLLDFQFINSDAITFKDVSYIIHMEDLKFLTRVAEGGGGVVFKGEWRGVEVAIKKVKYSSDDTSFEKEASLLSQLRHPNIVAFFGVSVTEREKFLVTEWMPSGSLDGLISNAVKGKIMLKFKQKVSIMMDICKGMAYLHSSSIIHRDLKPGNVLIGSNGECKVCDFGLSTSSMENTSDELVGNVGTLLWSSPEVLQGLPIDAKIDVFSFAIIMYEILFETVPYSISKRVDPSYFTDSDSNQSEDLKIYSLLNNRNGTELARYIIHGIRPLIPFNNRDQCKRWISIYHNPEKEGVKPEALSSVIFLFVLLMKKCWSEPEIRPSFDSILSTLTTIKKTIKKN</sequence>
<feature type="region of interest" description="Disordered" evidence="3">
    <location>
        <begin position="1"/>
        <end position="96"/>
    </location>
</feature>
<dbReference type="Gene3D" id="3.30.200.20">
    <property type="entry name" value="Phosphorylase Kinase, domain 1"/>
    <property type="match status" value="1"/>
</dbReference>
<dbReference type="InterPro" id="IPR051681">
    <property type="entry name" value="Ser/Thr_Kinases-Pseudokinases"/>
</dbReference>
<keyword evidence="6" id="KW-0418">Kinase</keyword>
<name>D2V2M3_NAEGR</name>
<dbReference type="InterPro" id="IPR000719">
    <property type="entry name" value="Prot_kinase_dom"/>
</dbReference>
<evidence type="ECO:0000256" key="2">
    <source>
        <dbReference type="ARBA" id="ARBA00022840"/>
    </source>
</evidence>
<protein>
    <submittedName>
        <fullName evidence="6">Serine/threonine protein kinase</fullName>
    </submittedName>
</protein>
<dbReference type="InterPro" id="IPR011009">
    <property type="entry name" value="Kinase-like_dom_sf"/>
</dbReference>
<feature type="transmembrane region" description="Helical" evidence="4">
    <location>
        <begin position="975"/>
        <end position="1000"/>
    </location>
</feature>